<name>A0A6P6YJW3_DERPT</name>
<dbReference type="InterPro" id="IPR005225">
    <property type="entry name" value="Small_GTP-bd"/>
</dbReference>
<dbReference type="PROSITE" id="PS51420">
    <property type="entry name" value="RHO"/>
    <property type="match status" value="1"/>
</dbReference>
<dbReference type="GO" id="GO:0005525">
    <property type="term" value="F:GTP binding"/>
    <property type="evidence" value="ECO:0007669"/>
    <property type="project" value="UniProtKB-KW"/>
</dbReference>
<sequence length="800" mass="92857">MGCGVSSDHSNIINTSSTSPMINDTNNINNINEIHHLNYRQHHNYQQQTEQQSSATIRSNHISSDSGGGIDRRRNNGRKSIDTLIGNTGSNISDGNGADRFVLNSSDDSPTNGSGDCITNGIPIVDKRNVLQLFNNLESAIQTMEETKCFEKYRITSDDVEQVKEQIQNLNEKLDEINNNLLSTNETNNRLTDERTFGDMIVDNLSRHDLSPNETFLIESFNKQKIYELKIELLEKDLDDYESELKELQILCDQLHELYQQRDNVLNQVFEGNYGSEKEIQLEKELDTLMEERHYIEIAKIRWINSDNLIIDALKCLDIGVEKIRQFQQVPENDYVFYYTCMKEARNSLVMAHYNLISLHYNLKNVQLPHCKTEDLEHFERELIKLFNDLTSDRLESLITSLELLRTKMVTQHKWVKEVLNKTIKNDLLNIRDKCRAKAHELRFERAMLIKQKQEQWSHEDENGGLIVADKMIKNDSPFDLRVDSGVDSELDESVIVDDQYNRILTSAKDSILSTDFSNSTPLLPGEKLGPMPSNKEIFGKITQIHQKHLREMQEFEQNQLMNKARMSQGLKEKLNVRRTRRNRIEMHKRQLEALQDYDYLFKLLLIGDSGVGKTCILFRFSEDAFNTTFISTIGIDFKIRTIELDGKKIKLQIWDTAGQERFRTITTAYYRGAMGIMLVYDVTNEKSFDNIKNWIRNIEEHASSDVEKMILGNKCDIHDRRQVSRERGEQLAIEYNIKFMETSAKSSFNVEEAFFTLAKDIKAKMERKLESNNQSRGSHHLRANEPAKKQSKIWFCSLL</sequence>
<proteinExistence type="inferred from homology"/>
<dbReference type="PROSITE" id="PS51419">
    <property type="entry name" value="RAB"/>
    <property type="match status" value="1"/>
</dbReference>
<keyword evidence="5" id="KW-0449">Lipoprotein</keyword>
<evidence type="ECO:0000256" key="9">
    <source>
        <dbReference type="SAM" id="MobiDB-lite"/>
    </source>
</evidence>
<evidence type="ECO:0000256" key="2">
    <source>
        <dbReference type="ARBA" id="ARBA00022741"/>
    </source>
</evidence>
<evidence type="ECO:0000256" key="1">
    <source>
        <dbReference type="ARBA" id="ARBA00006270"/>
    </source>
</evidence>
<dbReference type="SMART" id="SM00177">
    <property type="entry name" value="ARF"/>
    <property type="match status" value="1"/>
</dbReference>
<dbReference type="Gene3D" id="3.40.50.300">
    <property type="entry name" value="P-loop containing nucleotide triphosphate hydrolases"/>
    <property type="match status" value="1"/>
</dbReference>
<dbReference type="GO" id="GO:0003924">
    <property type="term" value="F:GTPase activity"/>
    <property type="evidence" value="ECO:0007669"/>
    <property type="project" value="InterPro"/>
</dbReference>
<evidence type="ECO:0000256" key="8">
    <source>
        <dbReference type="SAM" id="Coils"/>
    </source>
</evidence>
<dbReference type="SMART" id="SM00174">
    <property type="entry name" value="RHO"/>
    <property type="match status" value="1"/>
</dbReference>
<dbReference type="RefSeq" id="XP_027205828.1">
    <property type="nucleotide sequence ID" value="XM_027350027.1"/>
</dbReference>
<feature type="region of interest" description="Disordered" evidence="9">
    <location>
        <begin position="44"/>
        <end position="90"/>
    </location>
</feature>
<keyword evidence="10" id="KW-1185">Reference proteome</keyword>
<dbReference type="PROSITE" id="PS51421">
    <property type="entry name" value="RAS"/>
    <property type="match status" value="1"/>
</dbReference>
<dbReference type="SMART" id="SM00175">
    <property type="entry name" value="RAB"/>
    <property type="match status" value="1"/>
</dbReference>
<dbReference type="SMART" id="SM00176">
    <property type="entry name" value="RAN"/>
    <property type="match status" value="1"/>
</dbReference>
<evidence type="ECO:0000256" key="6">
    <source>
        <dbReference type="ARBA" id="ARBA00023289"/>
    </source>
</evidence>
<dbReference type="SUPFAM" id="SSF52540">
    <property type="entry name" value="P-loop containing nucleoside triphosphate hydrolases"/>
    <property type="match status" value="1"/>
</dbReference>
<dbReference type="InParanoid" id="A0A6P6YJW3"/>
<gene>
    <name evidence="11" type="primary">LOC113799406</name>
</gene>
<dbReference type="InterPro" id="IPR001806">
    <property type="entry name" value="Small_GTPase"/>
</dbReference>
<reference evidence="11" key="1">
    <citation type="submission" date="2025-08" db="UniProtKB">
        <authorList>
            <consortium name="RefSeq"/>
        </authorList>
    </citation>
    <scope>IDENTIFICATION</scope>
    <source>
        <strain evidence="11">Airmid</strain>
    </source>
</reference>
<accession>A0A6P6YJW3</accession>
<protein>
    <submittedName>
        <fullName evidence="11">Uncharacterized protein LOC113799406</fullName>
    </submittedName>
</protein>
<evidence type="ECO:0000256" key="5">
    <source>
        <dbReference type="ARBA" id="ARBA00023288"/>
    </source>
</evidence>
<keyword evidence="8" id="KW-0175">Coiled coil</keyword>
<keyword evidence="3" id="KW-0342">GTP-binding</keyword>
<keyword evidence="2" id="KW-0547">Nucleotide-binding</keyword>
<dbReference type="InterPro" id="IPR027417">
    <property type="entry name" value="P-loop_NTPase"/>
</dbReference>
<dbReference type="OrthoDB" id="6432391at2759"/>
<dbReference type="PANTHER" id="PTHR47980">
    <property type="entry name" value="LD44762P"/>
    <property type="match status" value="1"/>
</dbReference>
<evidence type="ECO:0000256" key="7">
    <source>
        <dbReference type="ARBA" id="ARBA00037868"/>
    </source>
</evidence>
<dbReference type="NCBIfam" id="TIGR00231">
    <property type="entry name" value="small_GTP"/>
    <property type="match status" value="1"/>
</dbReference>
<evidence type="ECO:0000256" key="3">
    <source>
        <dbReference type="ARBA" id="ARBA00023134"/>
    </source>
</evidence>
<dbReference type="SMART" id="SM00173">
    <property type="entry name" value="RAS"/>
    <property type="match status" value="1"/>
</dbReference>
<dbReference type="KEGG" id="dpte:113799406"/>
<keyword evidence="6" id="KW-0636">Prenylation</keyword>
<feature type="coiled-coil region" evidence="8">
    <location>
        <begin position="127"/>
        <end position="194"/>
    </location>
</feature>
<feature type="compositionally biased region" description="Polar residues" evidence="9">
    <location>
        <begin position="7"/>
        <end position="21"/>
    </location>
</feature>
<organism evidence="10 11">
    <name type="scientific">Dermatophagoides pteronyssinus</name>
    <name type="common">European house dust mite</name>
    <dbReference type="NCBI Taxonomy" id="6956"/>
    <lineage>
        <taxon>Eukaryota</taxon>
        <taxon>Metazoa</taxon>
        <taxon>Ecdysozoa</taxon>
        <taxon>Arthropoda</taxon>
        <taxon>Chelicerata</taxon>
        <taxon>Arachnida</taxon>
        <taxon>Acari</taxon>
        <taxon>Acariformes</taxon>
        <taxon>Sarcoptiformes</taxon>
        <taxon>Astigmata</taxon>
        <taxon>Psoroptidia</taxon>
        <taxon>Analgoidea</taxon>
        <taxon>Pyroglyphidae</taxon>
        <taxon>Dermatophagoidinae</taxon>
        <taxon>Dermatophagoides</taxon>
    </lineage>
</organism>
<dbReference type="Proteomes" id="UP000515146">
    <property type="component" value="Unplaced"/>
</dbReference>
<dbReference type="Pfam" id="PF00071">
    <property type="entry name" value="Ras"/>
    <property type="match status" value="1"/>
</dbReference>
<keyword evidence="4" id="KW-0472">Membrane</keyword>
<feature type="coiled-coil region" evidence="8">
    <location>
        <begin position="224"/>
        <end position="258"/>
    </location>
</feature>
<dbReference type="FunFam" id="3.40.50.300:FF:000202">
    <property type="entry name" value="ras-related protein Rab-8A"/>
    <property type="match status" value="1"/>
</dbReference>
<dbReference type="CDD" id="cd01867">
    <property type="entry name" value="Rab8_Rab10_Rab13_like"/>
    <property type="match status" value="1"/>
</dbReference>
<evidence type="ECO:0000313" key="10">
    <source>
        <dbReference type="Proteomes" id="UP000515146"/>
    </source>
</evidence>
<dbReference type="InterPro" id="IPR050305">
    <property type="entry name" value="Small_GTPase_Rab"/>
</dbReference>
<feature type="region of interest" description="Disordered" evidence="9">
    <location>
        <begin position="1"/>
        <end position="27"/>
    </location>
</feature>
<dbReference type="GO" id="GO:0012505">
    <property type="term" value="C:endomembrane system"/>
    <property type="evidence" value="ECO:0007669"/>
    <property type="project" value="UniProtKB-SubCell"/>
</dbReference>
<dbReference type="PRINTS" id="PR00449">
    <property type="entry name" value="RASTRNSFRMNG"/>
</dbReference>
<dbReference type="GO" id="GO:0005737">
    <property type="term" value="C:cytoplasm"/>
    <property type="evidence" value="ECO:0007669"/>
    <property type="project" value="UniProtKB-ARBA"/>
</dbReference>
<evidence type="ECO:0000256" key="4">
    <source>
        <dbReference type="ARBA" id="ARBA00023136"/>
    </source>
</evidence>
<evidence type="ECO:0000313" key="11">
    <source>
        <dbReference type="RefSeq" id="XP_027205828.1"/>
    </source>
</evidence>
<comment type="similarity">
    <text evidence="1">Belongs to the small GTPase superfamily. Rab family.</text>
</comment>
<comment type="subcellular location">
    <subcellularLocation>
        <location evidence="7">Endomembrane system</location>
        <topology evidence="7">Lipid-anchor</topology>
    </subcellularLocation>
</comment>
<dbReference type="AlphaFoldDB" id="A0A6P6YJW3"/>